<proteinExistence type="predicted"/>
<dbReference type="Proteomes" id="UP000006034">
    <property type="component" value="Unassembled WGS sequence"/>
</dbReference>
<dbReference type="InterPro" id="IPR014710">
    <property type="entry name" value="RmlC-like_jellyroll"/>
</dbReference>
<accession>E5Y384</accession>
<dbReference type="OrthoDB" id="3828611at2"/>
<dbReference type="Pfam" id="PF06249">
    <property type="entry name" value="EutQ"/>
    <property type="match status" value="1"/>
</dbReference>
<dbReference type="eggNOG" id="COG4766">
    <property type="taxonomic scope" value="Bacteria"/>
</dbReference>
<reference evidence="1 2" key="2">
    <citation type="submission" date="2013-04" db="EMBL/GenBank/DDBJ databases">
        <title>The Genome Sequence of Bilophila wadsworthia 3_1_6.</title>
        <authorList>
            <consortium name="The Broad Institute Genomics Platform"/>
            <person name="Earl A."/>
            <person name="Ward D."/>
            <person name="Feldgarden M."/>
            <person name="Gevers D."/>
            <person name="Sibley C."/>
            <person name="Strauss J."/>
            <person name="Allen-Vercoe E."/>
            <person name="Walker B."/>
            <person name="Young S."/>
            <person name="Zeng Q."/>
            <person name="Gargeya S."/>
            <person name="Fitzgerald M."/>
            <person name="Haas B."/>
            <person name="Abouelleil A."/>
            <person name="Allen A.W."/>
            <person name="Alvarado L."/>
            <person name="Arachchi H.M."/>
            <person name="Berlin A.M."/>
            <person name="Chapman S.B."/>
            <person name="Gainer-Dewar J."/>
            <person name="Goldberg J."/>
            <person name="Griggs A."/>
            <person name="Gujja S."/>
            <person name="Hansen M."/>
            <person name="Howarth C."/>
            <person name="Imamovic A."/>
            <person name="Ireland A."/>
            <person name="Larimer J."/>
            <person name="McCowan C."/>
            <person name="Murphy C."/>
            <person name="Pearson M."/>
            <person name="Poon T.W."/>
            <person name="Priest M."/>
            <person name="Roberts A."/>
            <person name="Saif S."/>
            <person name="Shea T."/>
            <person name="Sisk P."/>
            <person name="Sykes S."/>
            <person name="Wortman J."/>
            <person name="Nusbaum C."/>
            <person name="Birren B."/>
        </authorList>
    </citation>
    <scope>NUCLEOTIDE SEQUENCE [LARGE SCALE GENOMIC DNA]</scope>
    <source>
        <strain evidence="1 2">3_1_6</strain>
    </source>
</reference>
<comment type="caution">
    <text evidence="1">The sequence shown here is derived from an EMBL/GenBank/DDBJ whole genome shotgun (WGS) entry which is preliminary data.</text>
</comment>
<name>E5Y384_BILW3</name>
<dbReference type="HOGENOM" id="CLU_902138_0_0_7"/>
<dbReference type="InterPro" id="IPR011051">
    <property type="entry name" value="RmlC_Cupin_sf"/>
</dbReference>
<dbReference type="InterPro" id="IPR010424">
    <property type="entry name" value="EutQ"/>
</dbReference>
<evidence type="ECO:0000313" key="1">
    <source>
        <dbReference type="EMBL" id="EFV45550.1"/>
    </source>
</evidence>
<dbReference type="STRING" id="563192.HMPREF0179_00645"/>
<organism evidence="1 2">
    <name type="scientific">Bilophila wadsworthia (strain 3_1_6)</name>
    <dbReference type="NCBI Taxonomy" id="563192"/>
    <lineage>
        <taxon>Bacteria</taxon>
        <taxon>Pseudomonadati</taxon>
        <taxon>Thermodesulfobacteriota</taxon>
        <taxon>Desulfovibrionia</taxon>
        <taxon>Desulfovibrionales</taxon>
        <taxon>Desulfovibrionaceae</taxon>
        <taxon>Bilophila</taxon>
    </lineage>
</organism>
<evidence type="ECO:0000313" key="2">
    <source>
        <dbReference type="Proteomes" id="UP000006034"/>
    </source>
</evidence>
<dbReference type="RefSeq" id="WP_005024913.1">
    <property type="nucleotide sequence ID" value="NZ_KE150238.1"/>
</dbReference>
<sequence length="308" mass="31797">MTKQIITAETVRLAWKAGESVIVYAKGDIVTQQAQDDARHYGITLTTETPVAPSSALAEPEAEAVPPVPPVLEEVPASQEPVHVPTPALTADQLAAAARQLQEALVPLTQALTASVAPAAQPVPPVVFTPGSNPMAAEAVTASAPAEQRSDDLLVAIRRGVLSALPTGTADEALIDRLIASVLAEMGACAAPETRPGVRQAGGVTHVDSKAQYWGGSRAKGSVAVMDVLSPAKGDAASVGYLDWENLSFSWTFRRTEVLVVLEGDLNLSIEGTTFSAAHGDVFSIPAGTEVELSSSGHVRCATVAVAA</sequence>
<reference evidence="1 2" key="1">
    <citation type="submission" date="2010-10" db="EMBL/GenBank/DDBJ databases">
        <authorList>
            <consortium name="The Broad Institute Genome Sequencing Platform"/>
            <person name="Ward D."/>
            <person name="Earl A."/>
            <person name="Feldgarden M."/>
            <person name="Young S.K."/>
            <person name="Gargeya S."/>
            <person name="Zeng Q."/>
            <person name="Alvarado L."/>
            <person name="Berlin A."/>
            <person name="Bochicchio J."/>
            <person name="Chapman S.B."/>
            <person name="Chen Z."/>
            <person name="Freedman E."/>
            <person name="Gellesch M."/>
            <person name="Goldberg J."/>
            <person name="Griggs A."/>
            <person name="Gujja S."/>
            <person name="Heilman E."/>
            <person name="Heiman D."/>
            <person name="Howarth C."/>
            <person name="Mehta T."/>
            <person name="Neiman D."/>
            <person name="Pearson M."/>
            <person name="Roberts A."/>
            <person name="Saif S."/>
            <person name="Shea T."/>
            <person name="Shenoy N."/>
            <person name="Sisk P."/>
            <person name="Stolte C."/>
            <person name="Sykes S."/>
            <person name="White J."/>
            <person name="Yandava C."/>
            <person name="Allen-Vercoe E."/>
            <person name="Sibley C."/>
            <person name="Ambrose C.E."/>
            <person name="Strauss J."/>
            <person name="Daigneault M."/>
            <person name="Haas B."/>
            <person name="Nusbaum C."/>
            <person name="Birren B."/>
        </authorList>
    </citation>
    <scope>NUCLEOTIDE SEQUENCE [LARGE SCALE GENOMIC DNA]</scope>
    <source>
        <strain evidence="1 2">3_1_6</strain>
    </source>
</reference>
<dbReference type="GeneID" id="78085787"/>
<dbReference type="Gene3D" id="2.60.120.10">
    <property type="entry name" value="Jelly Rolls"/>
    <property type="match status" value="1"/>
</dbReference>
<evidence type="ECO:0008006" key="3">
    <source>
        <dbReference type="Google" id="ProtNLM"/>
    </source>
</evidence>
<gene>
    <name evidence="1" type="ORF">HMPREF0179_00645</name>
</gene>
<keyword evidence="2" id="KW-1185">Reference proteome</keyword>
<protein>
    <recommendedName>
        <fullName evidence="3">Ethanolamine utilization protein EutQ</fullName>
    </recommendedName>
</protein>
<dbReference type="SUPFAM" id="SSF51182">
    <property type="entry name" value="RmlC-like cupins"/>
    <property type="match status" value="1"/>
</dbReference>
<dbReference type="AlphaFoldDB" id="E5Y384"/>
<dbReference type="EMBL" id="ADCP02000001">
    <property type="protein sequence ID" value="EFV45550.1"/>
    <property type="molecule type" value="Genomic_DNA"/>
</dbReference>